<organism evidence="1 2">
    <name type="scientific">Rubripirellula reticaptiva</name>
    <dbReference type="NCBI Taxonomy" id="2528013"/>
    <lineage>
        <taxon>Bacteria</taxon>
        <taxon>Pseudomonadati</taxon>
        <taxon>Planctomycetota</taxon>
        <taxon>Planctomycetia</taxon>
        <taxon>Pirellulales</taxon>
        <taxon>Pirellulaceae</taxon>
        <taxon>Rubripirellula</taxon>
    </lineage>
</organism>
<evidence type="ECO:0000313" key="1">
    <source>
        <dbReference type="EMBL" id="TWU51838.1"/>
    </source>
</evidence>
<reference evidence="1 2" key="1">
    <citation type="submission" date="2019-02" db="EMBL/GenBank/DDBJ databases">
        <title>Deep-cultivation of Planctomycetes and their phenomic and genomic characterization uncovers novel biology.</title>
        <authorList>
            <person name="Wiegand S."/>
            <person name="Jogler M."/>
            <person name="Boedeker C."/>
            <person name="Pinto D."/>
            <person name="Vollmers J."/>
            <person name="Rivas-Marin E."/>
            <person name="Kohn T."/>
            <person name="Peeters S.H."/>
            <person name="Heuer A."/>
            <person name="Rast P."/>
            <person name="Oberbeckmann S."/>
            <person name="Bunk B."/>
            <person name="Jeske O."/>
            <person name="Meyerdierks A."/>
            <person name="Storesund J.E."/>
            <person name="Kallscheuer N."/>
            <person name="Luecker S."/>
            <person name="Lage O.M."/>
            <person name="Pohl T."/>
            <person name="Merkel B.J."/>
            <person name="Hornburger P."/>
            <person name="Mueller R.-W."/>
            <person name="Bruemmer F."/>
            <person name="Labrenz M."/>
            <person name="Spormann A.M."/>
            <person name="Op Den Camp H."/>
            <person name="Overmann J."/>
            <person name="Amann R."/>
            <person name="Jetten M.S.M."/>
            <person name="Mascher T."/>
            <person name="Medema M.H."/>
            <person name="Devos D.P."/>
            <person name="Kaster A.-K."/>
            <person name="Ovreas L."/>
            <person name="Rohde M."/>
            <person name="Galperin M.Y."/>
            <person name="Jogler C."/>
        </authorList>
    </citation>
    <scope>NUCLEOTIDE SEQUENCE [LARGE SCALE GENOMIC DNA]</scope>
    <source>
        <strain evidence="1 2">Poly59</strain>
    </source>
</reference>
<dbReference type="AlphaFoldDB" id="A0A5C6ES70"/>
<proteinExistence type="predicted"/>
<keyword evidence="2" id="KW-1185">Reference proteome</keyword>
<name>A0A5C6ES70_9BACT</name>
<dbReference type="EMBL" id="SJPX01000003">
    <property type="protein sequence ID" value="TWU51838.1"/>
    <property type="molecule type" value="Genomic_DNA"/>
</dbReference>
<gene>
    <name evidence="1" type="ORF">Poly59_34330</name>
</gene>
<dbReference type="Pfam" id="PF13366">
    <property type="entry name" value="PDDEXK_3"/>
    <property type="match status" value="1"/>
</dbReference>
<accession>A0A5C6ES70</accession>
<protein>
    <submittedName>
        <fullName evidence="1">Uncharacterized protein</fullName>
    </submittedName>
</protein>
<dbReference type="InterPro" id="IPR026350">
    <property type="entry name" value="GxxExxY"/>
</dbReference>
<comment type="caution">
    <text evidence="1">The sequence shown here is derived from an EMBL/GenBank/DDBJ whole genome shotgun (WGS) entry which is preliminary data.</text>
</comment>
<evidence type="ECO:0000313" key="2">
    <source>
        <dbReference type="Proteomes" id="UP000317977"/>
    </source>
</evidence>
<sequence length="252" mass="28591">MTGAIDCSVKSPREAFAAPSVHAEQHILLKKAAAKIQFCGTWEAICDTCTHILKRQSANLAQPDVQTPVPNLASGESQILTTWKRKAAKPRGRKGKHPSGSIIFPFLRICVRKCASLFKTKPLCELLVTNERERNQQDHRYDCNRSSSNSWRPRRLLESVYEEALAYEPKQSGCEVKRQTQTHIHYKDVTLSTPLRINFVVNDLVIVESKAVSQYNAISATRVPTYLRLRNLMLGRLINFDEHLVKMAFIMS</sequence>
<dbReference type="NCBIfam" id="TIGR04256">
    <property type="entry name" value="GxxExxY"/>
    <property type="match status" value="1"/>
</dbReference>
<dbReference type="Proteomes" id="UP000317977">
    <property type="component" value="Unassembled WGS sequence"/>
</dbReference>